<dbReference type="Proteomes" id="UP001055072">
    <property type="component" value="Unassembled WGS sequence"/>
</dbReference>
<dbReference type="EMBL" id="MU274944">
    <property type="protein sequence ID" value="KAI0084325.1"/>
    <property type="molecule type" value="Genomic_DNA"/>
</dbReference>
<keyword evidence="2" id="KW-1185">Reference proteome</keyword>
<comment type="caution">
    <text evidence="1">The sequence shown here is derived from an EMBL/GenBank/DDBJ whole genome shotgun (WGS) entry which is preliminary data.</text>
</comment>
<evidence type="ECO:0000313" key="2">
    <source>
        <dbReference type="Proteomes" id="UP001055072"/>
    </source>
</evidence>
<reference evidence="1" key="1">
    <citation type="journal article" date="2021" name="Environ. Microbiol.">
        <title>Gene family expansions and transcriptome signatures uncover fungal adaptations to wood decay.</title>
        <authorList>
            <person name="Hage H."/>
            <person name="Miyauchi S."/>
            <person name="Viragh M."/>
            <person name="Drula E."/>
            <person name="Min B."/>
            <person name="Chaduli D."/>
            <person name="Navarro D."/>
            <person name="Favel A."/>
            <person name="Norest M."/>
            <person name="Lesage-Meessen L."/>
            <person name="Balint B."/>
            <person name="Merenyi Z."/>
            <person name="de Eugenio L."/>
            <person name="Morin E."/>
            <person name="Martinez A.T."/>
            <person name="Baldrian P."/>
            <person name="Stursova M."/>
            <person name="Martinez M.J."/>
            <person name="Novotny C."/>
            <person name="Magnuson J.K."/>
            <person name="Spatafora J.W."/>
            <person name="Maurice S."/>
            <person name="Pangilinan J."/>
            <person name="Andreopoulos W."/>
            <person name="LaButti K."/>
            <person name="Hundley H."/>
            <person name="Na H."/>
            <person name="Kuo A."/>
            <person name="Barry K."/>
            <person name="Lipzen A."/>
            <person name="Henrissat B."/>
            <person name="Riley R."/>
            <person name="Ahrendt S."/>
            <person name="Nagy L.G."/>
            <person name="Grigoriev I.V."/>
            <person name="Martin F."/>
            <person name="Rosso M.N."/>
        </authorList>
    </citation>
    <scope>NUCLEOTIDE SEQUENCE</scope>
    <source>
        <strain evidence="1">CBS 384.51</strain>
    </source>
</reference>
<name>A0ACB8TQM2_9APHY</name>
<gene>
    <name evidence="1" type="ORF">BDY19DRAFT_1060406</name>
</gene>
<sequence>MVRISAELGSAQLTDNIKKEEAMHSPSNPEPTLEPESGPSNGHPDDHTVNIASASPSASSGLSPSNH</sequence>
<evidence type="ECO:0000313" key="1">
    <source>
        <dbReference type="EMBL" id="KAI0084325.1"/>
    </source>
</evidence>
<protein>
    <submittedName>
        <fullName evidence="1">Uncharacterized protein</fullName>
    </submittedName>
</protein>
<proteinExistence type="predicted"/>
<accession>A0ACB8TQM2</accession>
<organism evidence="1 2">
    <name type="scientific">Irpex rosettiformis</name>
    <dbReference type="NCBI Taxonomy" id="378272"/>
    <lineage>
        <taxon>Eukaryota</taxon>
        <taxon>Fungi</taxon>
        <taxon>Dikarya</taxon>
        <taxon>Basidiomycota</taxon>
        <taxon>Agaricomycotina</taxon>
        <taxon>Agaricomycetes</taxon>
        <taxon>Polyporales</taxon>
        <taxon>Irpicaceae</taxon>
        <taxon>Irpex</taxon>
    </lineage>
</organism>